<accession>A0A221T309</accession>
<dbReference type="RefSeq" id="WP_027462718.1">
    <property type="nucleotide sequence ID" value="NZ_CP021084.1"/>
</dbReference>
<proteinExistence type="predicted"/>
<organism evidence="1 2">
    <name type="scientific">Deinococcus ficus</name>
    <dbReference type="NCBI Taxonomy" id="317577"/>
    <lineage>
        <taxon>Bacteria</taxon>
        <taxon>Thermotogati</taxon>
        <taxon>Deinococcota</taxon>
        <taxon>Deinococci</taxon>
        <taxon>Deinococcales</taxon>
        <taxon>Deinococcaceae</taxon>
        <taxon>Deinococcus</taxon>
    </lineage>
</organism>
<reference evidence="1 2" key="1">
    <citation type="submission" date="2017-05" db="EMBL/GenBank/DDBJ databases">
        <title>The complete genome sequence of Deinococcus ficus isolated from the rhizosphere of the Ficus religiosa L. in Taiwan.</title>
        <authorList>
            <person name="Wu K.-M."/>
            <person name="Liao T.-L."/>
            <person name="Liu Y.-M."/>
            <person name="Young C.-C."/>
            <person name="Tsai S.-F."/>
        </authorList>
    </citation>
    <scope>NUCLEOTIDE SEQUENCE [LARGE SCALE GENOMIC DNA]</scope>
    <source>
        <strain evidence="1 2">CC-FR2-10</strain>
        <plasmid evidence="2">pdfi3</plasmid>
    </source>
</reference>
<evidence type="ECO:0000313" key="2">
    <source>
        <dbReference type="Proteomes" id="UP000259030"/>
    </source>
</evidence>
<name>A0A221T309_9DEIO</name>
<gene>
    <name evidence="1" type="ORF">DFI_18935</name>
</gene>
<geneLocation type="plasmid" evidence="2">
    <name>pdfi3</name>
</geneLocation>
<evidence type="ECO:0000313" key="1">
    <source>
        <dbReference type="EMBL" id="ASN83275.1"/>
    </source>
</evidence>
<dbReference type="EMBL" id="CP021084">
    <property type="protein sequence ID" value="ASN83275.1"/>
    <property type="molecule type" value="Genomic_DNA"/>
</dbReference>
<keyword evidence="2" id="KW-1185">Reference proteome</keyword>
<dbReference type="Proteomes" id="UP000259030">
    <property type="component" value="Plasmid pDFI3"/>
</dbReference>
<dbReference type="KEGG" id="dfc:DFI_18935"/>
<protein>
    <submittedName>
        <fullName evidence="1">Uncharacterized protein</fullName>
    </submittedName>
</protein>
<sequence>MLYTEMTAILAADRQNAARNARSFREDFQLLQGLNPRLLEDARENVREYLRTFRNWEVRRIRALRNVCEDLFHAADVHLHFTDGTVRTVQCEYNSGQWFITTGGHWTALLEGIGANLAVRFTVDDARIRWLNDGLVLQGMTVQTTRAYTATVYWNHTPIDLKVVCTGNRWTHVHGPQPTPLGEGLTPHQAVALAAEQLADDAWVSAEVKLDVTHIQHHF</sequence>
<dbReference type="AlphaFoldDB" id="A0A221T309"/>
<keyword evidence="1" id="KW-0614">Plasmid</keyword>